<dbReference type="FunFam" id="1.20.142.10:FF:000002">
    <property type="entry name" value="Poly [ADP-ribose] polymerase"/>
    <property type="match status" value="1"/>
</dbReference>
<dbReference type="InterPro" id="IPR004102">
    <property type="entry name" value="Poly(ADP-ribose)pol_reg_dom"/>
</dbReference>
<evidence type="ECO:0000256" key="12">
    <source>
        <dbReference type="ARBA" id="ARBA00023242"/>
    </source>
</evidence>
<protein>
    <recommendedName>
        <fullName evidence="15">Poly [ADP-ribose] polymerase</fullName>
        <shortName evidence="15">PARP</shortName>
        <ecNumber evidence="15">2.4.2.-</ecNumber>
    </recommendedName>
</protein>
<evidence type="ECO:0000256" key="13">
    <source>
        <dbReference type="ARBA" id="ARBA00024347"/>
    </source>
</evidence>
<dbReference type="Gene3D" id="1.20.142.10">
    <property type="entry name" value="Poly(ADP-ribose) polymerase, regulatory domain"/>
    <property type="match status" value="1"/>
</dbReference>
<dbReference type="Pfam" id="PF02877">
    <property type="entry name" value="PARP_reg"/>
    <property type="match status" value="1"/>
</dbReference>
<dbReference type="SMART" id="SM00773">
    <property type="entry name" value="WGR"/>
    <property type="match status" value="1"/>
</dbReference>
<dbReference type="PROSITE" id="PS51059">
    <property type="entry name" value="PARP_CATALYTIC"/>
    <property type="match status" value="1"/>
</dbReference>
<dbReference type="AlphaFoldDB" id="A0A0V0QWU2"/>
<evidence type="ECO:0000256" key="10">
    <source>
        <dbReference type="ARBA" id="ARBA00023027"/>
    </source>
</evidence>
<evidence type="ECO:0000256" key="11">
    <source>
        <dbReference type="ARBA" id="ARBA00023125"/>
    </source>
</evidence>
<dbReference type="GO" id="GO:1990404">
    <property type="term" value="F:NAD+-protein mono-ADP-ribosyltransferase activity"/>
    <property type="evidence" value="ECO:0007669"/>
    <property type="project" value="TreeGrafter"/>
</dbReference>
<dbReference type="PROSITE" id="PS51977">
    <property type="entry name" value="WGR"/>
    <property type="match status" value="1"/>
</dbReference>
<dbReference type="Proteomes" id="UP000054937">
    <property type="component" value="Unassembled WGS sequence"/>
</dbReference>
<feature type="region of interest" description="Disordered" evidence="16">
    <location>
        <begin position="225"/>
        <end position="249"/>
    </location>
</feature>
<keyword evidence="9" id="KW-0862">Zinc</keyword>
<dbReference type="GO" id="GO:0005730">
    <property type="term" value="C:nucleolus"/>
    <property type="evidence" value="ECO:0007669"/>
    <property type="project" value="TreeGrafter"/>
</dbReference>
<keyword evidence="3 15" id="KW-0808">Transferase</keyword>
<evidence type="ECO:0000256" key="9">
    <source>
        <dbReference type="ARBA" id="ARBA00022833"/>
    </source>
</evidence>
<dbReference type="InterPro" id="IPR036930">
    <property type="entry name" value="WGR_dom_sf"/>
</dbReference>
<dbReference type="GO" id="GO:0006302">
    <property type="term" value="P:double-strand break repair"/>
    <property type="evidence" value="ECO:0007669"/>
    <property type="project" value="TreeGrafter"/>
</dbReference>
<dbReference type="GO" id="GO:0003950">
    <property type="term" value="F:NAD+ poly-ADP-ribosyltransferase activity"/>
    <property type="evidence" value="ECO:0007669"/>
    <property type="project" value="UniProtKB-UniRule"/>
</dbReference>
<dbReference type="PANTHER" id="PTHR10459:SF60">
    <property type="entry name" value="POLY [ADP-RIBOSE] POLYMERASE 2"/>
    <property type="match status" value="1"/>
</dbReference>
<keyword evidence="2 15" id="KW-0328">Glycosyltransferase</keyword>
<dbReference type="GO" id="GO:0070212">
    <property type="term" value="P:protein poly-ADP-ribosylation"/>
    <property type="evidence" value="ECO:0007669"/>
    <property type="project" value="TreeGrafter"/>
</dbReference>
<dbReference type="Gene3D" id="3.90.228.10">
    <property type="match status" value="1"/>
</dbReference>
<evidence type="ECO:0000256" key="4">
    <source>
        <dbReference type="ARBA" id="ARBA00022695"/>
    </source>
</evidence>
<evidence type="ECO:0000259" key="18">
    <source>
        <dbReference type="PROSITE" id="PS51060"/>
    </source>
</evidence>
<dbReference type="SUPFAM" id="SSF47587">
    <property type="entry name" value="Domain of poly(ADP-ribose) polymerase"/>
    <property type="match status" value="1"/>
</dbReference>
<comment type="caution">
    <text evidence="20">The sequence shown here is derived from an EMBL/GenBank/DDBJ whole genome shotgun (WGS) entry which is preliminary data.</text>
</comment>
<reference evidence="20 21" key="1">
    <citation type="journal article" date="2015" name="Sci. Rep.">
        <title>Genome of the facultative scuticociliatosis pathogen Pseudocohnilembus persalinus provides insight into its virulence through horizontal gene transfer.</title>
        <authorList>
            <person name="Xiong J."/>
            <person name="Wang G."/>
            <person name="Cheng J."/>
            <person name="Tian M."/>
            <person name="Pan X."/>
            <person name="Warren A."/>
            <person name="Jiang C."/>
            <person name="Yuan D."/>
            <person name="Miao W."/>
        </authorList>
    </citation>
    <scope>NUCLEOTIDE SEQUENCE [LARGE SCALE GENOMIC DNA]</scope>
    <source>
        <strain evidence="20">36N120E</strain>
    </source>
</reference>
<feature type="compositionally biased region" description="Low complexity" evidence="16">
    <location>
        <begin position="93"/>
        <end position="109"/>
    </location>
</feature>
<evidence type="ECO:0000256" key="1">
    <source>
        <dbReference type="ARBA" id="ARBA00004123"/>
    </source>
</evidence>
<name>A0A0V0QWU2_PSEPJ</name>
<keyword evidence="8" id="KW-0863">Zinc-finger</keyword>
<dbReference type="InterPro" id="IPR050800">
    <property type="entry name" value="ARTD/PARP"/>
</dbReference>
<organism evidence="20 21">
    <name type="scientific">Pseudocohnilembus persalinus</name>
    <name type="common">Ciliate</name>
    <dbReference type="NCBI Taxonomy" id="266149"/>
    <lineage>
        <taxon>Eukaryota</taxon>
        <taxon>Sar</taxon>
        <taxon>Alveolata</taxon>
        <taxon>Ciliophora</taxon>
        <taxon>Intramacronucleata</taxon>
        <taxon>Oligohymenophorea</taxon>
        <taxon>Scuticociliatia</taxon>
        <taxon>Philasterida</taxon>
        <taxon>Pseudocohnilembidae</taxon>
        <taxon>Pseudocohnilembus</taxon>
    </lineage>
</organism>
<dbReference type="Pfam" id="PF00644">
    <property type="entry name" value="PARP"/>
    <property type="match status" value="1"/>
</dbReference>
<evidence type="ECO:0000256" key="15">
    <source>
        <dbReference type="RuleBase" id="RU362114"/>
    </source>
</evidence>
<accession>A0A0V0QWU2</accession>
<dbReference type="OMA" id="YFDDQEN"/>
<evidence type="ECO:0000313" key="20">
    <source>
        <dbReference type="EMBL" id="KRX06678.1"/>
    </source>
</evidence>
<feature type="compositionally biased region" description="Low complexity" evidence="16">
    <location>
        <begin position="47"/>
        <end position="78"/>
    </location>
</feature>
<proteinExistence type="inferred from homology"/>
<sequence>MPPKRKNPVRNSSVEKTTKVTKTTTRSVQKKVEKKVQPKPTTKKTTSKATQKALAAQKATTKATTKATPKASKTSKATTKAETKKKASEKASKTQQTKQTKQTKQSEQTTEIVKVITKGGAAVDQYVQNKDNFRVYAANSTTYSTTMNKSDLNNNNNKFYVVQILQNENNGQLFVFNRWGRVGVPGQQVTKGPFNSVMAVSDYSAKVRDKVRGGYTVLDIKYDDEEKEDKKNKNGNGKKVGKVGKKKESKMEKPVQDLINLIFDRKMIDTTMKEIGYDAKKCPLGKLGDNSIKAAYQCLNELSTAISKKKGIQEYNRLSGVFYSHIPHNFGFQKMQAFVIDTDDKVEKKLNMLQSLTDMKIATKILDAGDKDEDDESIVDKNYKSLKNKIEHLPASHKDHKQIMDFIEDSSKNSWSKVKVKDIFTLKREGEDKKYNKKIGNDHYLWHGSRLQNYVGILSQGLRIAPPEAPVNGYAYGKGLYFANAFATSIGYCYNQNTNEKIMLLCKVAVGKTGPLKNRTAKYPIDPKHNCCLGFASKNLSAKAYTTMNGIKMPYRSAKEGQNAYIVYDTAQAQLEYLVRFQ</sequence>
<comment type="catalytic activity">
    <reaction evidence="14">
        <text>NAD(+) + (ADP-D-ribosyl)n-acceptor = nicotinamide + (ADP-D-ribosyl)n+1-acceptor + H(+).</text>
        <dbReference type="EC" id="2.4.2.30"/>
    </reaction>
</comment>
<feature type="compositionally biased region" description="Basic and acidic residues" evidence="16">
    <location>
        <begin position="79"/>
        <end position="92"/>
    </location>
</feature>
<dbReference type="EC" id="2.4.2.-" evidence="15"/>
<evidence type="ECO:0000256" key="3">
    <source>
        <dbReference type="ARBA" id="ARBA00022679"/>
    </source>
</evidence>
<evidence type="ECO:0000256" key="2">
    <source>
        <dbReference type="ARBA" id="ARBA00022676"/>
    </source>
</evidence>
<evidence type="ECO:0000313" key="21">
    <source>
        <dbReference type="Proteomes" id="UP000054937"/>
    </source>
</evidence>
<dbReference type="PROSITE" id="PS51060">
    <property type="entry name" value="PARP_ALPHA_HD"/>
    <property type="match status" value="1"/>
</dbReference>
<keyword evidence="7" id="KW-0013">ADP-ribosylation</keyword>
<evidence type="ECO:0000259" key="17">
    <source>
        <dbReference type="PROSITE" id="PS51059"/>
    </source>
</evidence>
<dbReference type="InterPro" id="IPR036616">
    <property type="entry name" value="Poly(ADP-ribose)pol_reg_dom_sf"/>
</dbReference>
<dbReference type="GO" id="GO:0003677">
    <property type="term" value="F:DNA binding"/>
    <property type="evidence" value="ECO:0007669"/>
    <property type="project" value="UniProtKB-KW"/>
</dbReference>
<feature type="domain" description="PARP catalytic" evidence="17">
    <location>
        <begin position="377"/>
        <end position="582"/>
    </location>
</feature>
<evidence type="ECO:0000256" key="6">
    <source>
        <dbReference type="ARBA" id="ARBA00022737"/>
    </source>
</evidence>
<feature type="region of interest" description="Disordered" evidence="16">
    <location>
        <begin position="1"/>
        <end position="109"/>
    </location>
</feature>
<dbReference type="SUPFAM" id="SSF142921">
    <property type="entry name" value="WGR domain-like"/>
    <property type="match status" value="1"/>
</dbReference>
<dbReference type="CDD" id="cd01437">
    <property type="entry name" value="parp_like"/>
    <property type="match status" value="1"/>
</dbReference>
<dbReference type="InterPro" id="IPR012317">
    <property type="entry name" value="Poly(ADP-ribose)pol_cat_dom"/>
</dbReference>
<comment type="similarity">
    <text evidence="13">Belongs to the ARTD/PARP family.</text>
</comment>
<feature type="compositionally biased region" description="Low complexity" evidence="16">
    <location>
        <begin position="12"/>
        <end position="27"/>
    </location>
</feature>
<dbReference type="EMBL" id="LDAU01000093">
    <property type="protein sequence ID" value="KRX06678.1"/>
    <property type="molecule type" value="Genomic_DNA"/>
</dbReference>
<dbReference type="Pfam" id="PF05406">
    <property type="entry name" value="WGR"/>
    <property type="match status" value="1"/>
</dbReference>
<dbReference type="OrthoDB" id="2017365at2759"/>
<keyword evidence="10 15" id="KW-0520">NAD</keyword>
<dbReference type="GO" id="GO:0008270">
    <property type="term" value="F:zinc ion binding"/>
    <property type="evidence" value="ECO:0007669"/>
    <property type="project" value="UniProtKB-KW"/>
</dbReference>
<evidence type="ECO:0000256" key="16">
    <source>
        <dbReference type="SAM" id="MobiDB-lite"/>
    </source>
</evidence>
<comment type="subcellular location">
    <subcellularLocation>
        <location evidence="1">Nucleus</location>
    </subcellularLocation>
</comment>
<evidence type="ECO:0000256" key="8">
    <source>
        <dbReference type="ARBA" id="ARBA00022771"/>
    </source>
</evidence>
<gene>
    <name evidence="20" type="ORF">PPERSA_07912</name>
</gene>
<keyword evidence="5" id="KW-0479">Metal-binding</keyword>
<keyword evidence="4" id="KW-0548">Nucleotidyltransferase</keyword>
<feature type="domain" description="WGR" evidence="19">
    <location>
        <begin position="132"/>
        <end position="231"/>
    </location>
</feature>
<keyword evidence="21" id="KW-1185">Reference proteome</keyword>
<evidence type="ECO:0000256" key="5">
    <source>
        <dbReference type="ARBA" id="ARBA00022723"/>
    </source>
</evidence>
<keyword evidence="6" id="KW-0677">Repeat</keyword>
<dbReference type="InterPro" id="IPR008893">
    <property type="entry name" value="WGR_domain"/>
</dbReference>
<dbReference type="GO" id="GO:0016779">
    <property type="term" value="F:nucleotidyltransferase activity"/>
    <property type="evidence" value="ECO:0007669"/>
    <property type="project" value="UniProtKB-KW"/>
</dbReference>
<dbReference type="PANTHER" id="PTHR10459">
    <property type="entry name" value="DNA LIGASE"/>
    <property type="match status" value="1"/>
</dbReference>
<dbReference type="SUPFAM" id="SSF56399">
    <property type="entry name" value="ADP-ribosylation"/>
    <property type="match status" value="1"/>
</dbReference>
<evidence type="ECO:0000259" key="19">
    <source>
        <dbReference type="PROSITE" id="PS51977"/>
    </source>
</evidence>
<keyword evidence="12" id="KW-0539">Nucleus</keyword>
<evidence type="ECO:0000256" key="14">
    <source>
        <dbReference type="ARBA" id="ARBA00033987"/>
    </source>
</evidence>
<keyword evidence="11" id="KW-0238">DNA-binding</keyword>
<evidence type="ECO:0000256" key="7">
    <source>
        <dbReference type="ARBA" id="ARBA00022765"/>
    </source>
</evidence>
<feature type="domain" description="PARP alpha-helical" evidence="18">
    <location>
        <begin position="248"/>
        <end position="367"/>
    </location>
</feature>
<dbReference type="InParanoid" id="A0A0V0QWU2"/>
<feature type="compositionally biased region" description="Basic residues" evidence="16">
    <location>
        <begin position="239"/>
        <end position="248"/>
    </location>
</feature>